<dbReference type="EMBL" id="CM018036">
    <property type="protein sequence ID" value="KAA8541330.1"/>
    <property type="molecule type" value="Genomic_DNA"/>
</dbReference>
<name>A0A5J5BGA8_9ASTE</name>
<dbReference type="AlphaFoldDB" id="A0A5J5BGA8"/>
<proteinExistence type="predicted"/>
<evidence type="ECO:0000313" key="1">
    <source>
        <dbReference type="EMBL" id="KAA8541330.1"/>
    </source>
</evidence>
<organism evidence="1 2">
    <name type="scientific">Nyssa sinensis</name>
    <dbReference type="NCBI Taxonomy" id="561372"/>
    <lineage>
        <taxon>Eukaryota</taxon>
        <taxon>Viridiplantae</taxon>
        <taxon>Streptophyta</taxon>
        <taxon>Embryophyta</taxon>
        <taxon>Tracheophyta</taxon>
        <taxon>Spermatophyta</taxon>
        <taxon>Magnoliopsida</taxon>
        <taxon>eudicotyledons</taxon>
        <taxon>Gunneridae</taxon>
        <taxon>Pentapetalae</taxon>
        <taxon>asterids</taxon>
        <taxon>Cornales</taxon>
        <taxon>Nyssaceae</taxon>
        <taxon>Nyssa</taxon>
    </lineage>
</organism>
<protein>
    <submittedName>
        <fullName evidence="1">Uncharacterized protein</fullName>
    </submittedName>
</protein>
<reference evidence="1 2" key="1">
    <citation type="submission" date="2019-09" db="EMBL/GenBank/DDBJ databases">
        <title>A chromosome-level genome assembly of the Chinese tupelo Nyssa sinensis.</title>
        <authorList>
            <person name="Yang X."/>
            <person name="Kang M."/>
            <person name="Yang Y."/>
            <person name="Xiong H."/>
            <person name="Wang M."/>
            <person name="Zhang Z."/>
            <person name="Wang Z."/>
            <person name="Wu H."/>
            <person name="Ma T."/>
            <person name="Liu J."/>
            <person name="Xi Z."/>
        </authorList>
    </citation>
    <scope>NUCLEOTIDE SEQUENCE [LARGE SCALE GENOMIC DNA]</scope>
    <source>
        <strain evidence="1">J267</strain>
        <tissue evidence="1">Leaf</tissue>
    </source>
</reference>
<accession>A0A5J5BGA8</accession>
<keyword evidence="2" id="KW-1185">Reference proteome</keyword>
<dbReference type="Proteomes" id="UP000325577">
    <property type="component" value="Linkage Group LG13"/>
</dbReference>
<sequence>MGGIFFILTPDVIASFLRLPQVTHLYYPVLGPNPAINEVVASALHRDGLQVLQTYGNRLNHALMIEDYRFLNLVVSLVLSPLIHTNTLTPDSAQFLYAIGIRKSIDAPSHIFCYITTAITGTRRDALPFGSIKDDFLVEDLDQPYILDPLVLDPFLAPAPTLGPPIANFDHHYEQISRDFFLPVMALD</sequence>
<evidence type="ECO:0000313" key="2">
    <source>
        <dbReference type="Proteomes" id="UP000325577"/>
    </source>
</evidence>
<gene>
    <name evidence="1" type="ORF">F0562_025293</name>
</gene>